<keyword evidence="4" id="KW-1185">Reference proteome</keyword>
<evidence type="ECO:0000256" key="2">
    <source>
        <dbReference type="SAM" id="Phobius"/>
    </source>
</evidence>
<gene>
    <name evidence="3" type="ORF">FOY51_26435</name>
</gene>
<feature type="region of interest" description="Disordered" evidence="1">
    <location>
        <begin position="64"/>
        <end position="84"/>
    </location>
</feature>
<dbReference type="SUPFAM" id="SSF103473">
    <property type="entry name" value="MFS general substrate transporter"/>
    <property type="match status" value="1"/>
</dbReference>
<proteinExistence type="predicted"/>
<dbReference type="RefSeq" id="WP_149433254.1">
    <property type="nucleotide sequence ID" value="NZ_VLNY01000028.1"/>
</dbReference>
<name>A0A5A7S1N8_9NOCA</name>
<dbReference type="OrthoDB" id="9803985at2"/>
<evidence type="ECO:0000313" key="4">
    <source>
        <dbReference type="Proteomes" id="UP000322244"/>
    </source>
</evidence>
<comment type="caution">
    <text evidence="3">The sequence shown here is derived from an EMBL/GenBank/DDBJ whole genome shotgun (WGS) entry which is preliminary data.</text>
</comment>
<reference evidence="3 4" key="1">
    <citation type="submission" date="2019-07" db="EMBL/GenBank/DDBJ databases">
        <title>Rhodococcus cavernicolus sp. nov., isolated from a cave.</title>
        <authorList>
            <person name="Lee S.D."/>
        </authorList>
    </citation>
    <scope>NUCLEOTIDE SEQUENCE [LARGE SCALE GENOMIC DNA]</scope>
    <source>
        <strain evidence="3 4">C1-24</strain>
    </source>
</reference>
<accession>A0A5A7S1N8</accession>
<sequence>MLRRGTGYGIFTAAHGLAWLVGSTAIGALYSHSITAVTAFVVAAQILAFALFIPARGRSAPMRSPRVGNGFGPGPATAARSAKAKHRAAQRCLKRLWAVMRADEVRRANASRTHLPPTRQEPA</sequence>
<dbReference type="InterPro" id="IPR036259">
    <property type="entry name" value="MFS_trans_sf"/>
</dbReference>
<keyword evidence="2" id="KW-0812">Transmembrane</keyword>
<keyword evidence="2" id="KW-0472">Membrane</keyword>
<dbReference type="Proteomes" id="UP000322244">
    <property type="component" value="Unassembled WGS sequence"/>
</dbReference>
<evidence type="ECO:0000256" key="1">
    <source>
        <dbReference type="SAM" id="MobiDB-lite"/>
    </source>
</evidence>
<evidence type="ECO:0000313" key="3">
    <source>
        <dbReference type="EMBL" id="KAA0016357.1"/>
    </source>
</evidence>
<organism evidence="3 4">
    <name type="scientific">Antrihabitans cavernicola</name>
    <dbReference type="NCBI Taxonomy" id="2495913"/>
    <lineage>
        <taxon>Bacteria</taxon>
        <taxon>Bacillati</taxon>
        <taxon>Actinomycetota</taxon>
        <taxon>Actinomycetes</taxon>
        <taxon>Mycobacteriales</taxon>
        <taxon>Nocardiaceae</taxon>
        <taxon>Antrihabitans</taxon>
    </lineage>
</organism>
<feature type="transmembrane region" description="Helical" evidence="2">
    <location>
        <begin position="36"/>
        <end position="55"/>
    </location>
</feature>
<dbReference type="EMBL" id="VLNY01000028">
    <property type="protein sequence ID" value="KAA0016357.1"/>
    <property type="molecule type" value="Genomic_DNA"/>
</dbReference>
<dbReference type="AlphaFoldDB" id="A0A5A7S1N8"/>
<feature type="transmembrane region" description="Helical" evidence="2">
    <location>
        <begin position="7"/>
        <end position="30"/>
    </location>
</feature>
<protein>
    <submittedName>
        <fullName evidence="3">MFS transporter</fullName>
    </submittedName>
</protein>
<keyword evidence="2" id="KW-1133">Transmembrane helix</keyword>